<evidence type="ECO:0000256" key="17">
    <source>
        <dbReference type="PIRSR" id="PIRSR606309-3"/>
    </source>
</evidence>
<feature type="binding site" evidence="17">
    <location>
        <position position="11"/>
    </location>
    <ligand>
        <name>a divalent metal cation</name>
        <dbReference type="ChEBI" id="CHEBI:60240"/>
        <label>1</label>
        <note>catalytic</note>
    </ligand>
</feature>
<feature type="binding site" evidence="16">
    <location>
        <position position="11"/>
    </location>
    <ligand>
        <name>substrate</name>
    </ligand>
</feature>
<comment type="cofactor">
    <cofactor evidence="17">
        <name>Mg(2+)</name>
        <dbReference type="ChEBI" id="CHEBI:18420"/>
    </cofactor>
    <cofactor evidence="17">
        <name>Mn(2+)</name>
        <dbReference type="ChEBI" id="CHEBI:29035"/>
    </cofactor>
    <text evidence="17">Binds 2 divalent metal cations. Magnesium or manganese.</text>
</comment>
<dbReference type="NCBIfam" id="TIGR00573">
    <property type="entry name" value="dnaq"/>
    <property type="match status" value="1"/>
</dbReference>
<keyword evidence="6 18" id="KW-0235">DNA replication</keyword>
<evidence type="ECO:0000256" key="10">
    <source>
        <dbReference type="ARBA" id="ARBA00022839"/>
    </source>
</evidence>
<dbReference type="OrthoDB" id="9804290at2"/>
<keyword evidence="21" id="KW-1185">Reference proteome</keyword>
<proteinExistence type="predicted"/>
<evidence type="ECO:0000313" key="20">
    <source>
        <dbReference type="EMBL" id="BAO43714.1"/>
    </source>
</evidence>
<dbReference type="GO" id="GO:0005829">
    <property type="term" value="C:cytosol"/>
    <property type="evidence" value="ECO:0007669"/>
    <property type="project" value="TreeGrafter"/>
</dbReference>
<keyword evidence="9 18" id="KW-0378">Hydrolase</keyword>
<evidence type="ECO:0000313" key="21">
    <source>
        <dbReference type="Proteomes" id="UP000031631"/>
    </source>
</evidence>
<name>A0A7U6GHE6_9GAMM</name>
<evidence type="ECO:0000256" key="1">
    <source>
        <dbReference type="ARBA" id="ARBA00001936"/>
    </source>
</evidence>
<accession>A0A7U6GHE6</accession>
<dbReference type="SMART" id="SM00479">
    <property type="entry name" value="EXOIII"/>
    <property type="match status" value="1"/>
</dbReference>
<protein>
    <recommendedName>
        <fullName evidence="3 18">DNA polymerase III subunit epsilon</fullName>
        <ecNumber evidence="2 18">2.7.7.7</ecNumber>
    </recommendedName>
</protein>
<evidence type="ECO:0000256" key="16">
    <source>
        <dbReference type="PIRSR" id="PIRSR606309-2"/>
    </source>
</evidence>
<dbReference type="GO" id="GO:0003887">
    <property type="term" value="F:DNA-directed DNA polymerase activity"/>
    <property type="evidence" value="ECO:0007669"/>
    <property type="project" value="UniProtKB-KW"/>
</dbReference>
<dbReference type="KEGG" id="tbn:TBH_C0777"/>
<keyword evidence="8 17" id="KW-0479">Metal-binding</keyword>
<evidence type="ECO:0000256" key="9">
    <source>
        <dbReference type="ARBA" id="ARBA00022801"/>
    </source>
</evidence>
<keyword evidence="10 18" id="KW-0269">Exonuclease</keyword>
<dbReference type="CDD" id="cd06131">
    <property type="entry name" value="DNA_pol_III_epsilon_Ecoli_like"/>
    <property type="match status" value="1"/>
</dbReference>
<dbReference type="InterPro" id="IPR013520">
    <property type="entry name" value="Ribonucl_H"/>
</dbReference>
<dbReference type="GO" id="GO:0008408">
    <property type="term" value="F:3'-5' exonuclease activity"/>
    <property type="evidence" value="ECO:0007669"/>
    <property type="project" value="TreeGrafter"/>
</dbReference>
<evidence type="ECO:0000256" key="4">
    <source>
        <dbReference type="ARBA" id="ARBA00022679"/>
    </source>
</evidence>
<dbReference type="PANTHER" id="PTHR30231:SF41">
    <property type="entry name" value="DNA POLYMERASE III SUBUNIT EPSILON"/>
    <property type="match status" value="1"/>
</dbReference>
<dbReference type="NCBIfam" id="TIGR01406">
    <property type="entry name" value="dnaQ_proteo"/>
    <property type="match status" value="1"/>
</dbReference>
<evidence type="ECO:0000256" key="5">
    <source>
        <dbReference type="ARBA" id="ARBA00022695"/>
    </source>
</evidence>
<dbReference type="RefSeq" id="WP_041065708.1">
    <property type="nucleotide sequence ID" value="NZ_AP012273.1"/>
</dbReference>
<dbReference type="InterPro" id="IPR036397">
    <property type="entry name" value="RNaseH_sf"/>
</dbReference>
<evidence type="ECO:0000256" key="15">
    <source>
        <dbReference type="PIRSR" id="PIRSR606309-1"/>
    </source>
</evidence>
<feature type="binding site" evidence="16">
    <location>
        <position position="61"/>
    </location>
    <ligand>
        <name>substrate</name>
    </ligand>
</feature>
<comment type="function">
    <text evidence="18">DNA polymerase III is a complex, multichain enzyme responsible for most of the replicative synthesis in bacteria. The epsilon subunit contain the editing function and is a proofreading 3'-5' exonuclease.</text>
</comment>
<keyword evidence="11 17" id="KW-0460">Magnesium</keyword>
<dbReference type="InterPro" id="IPR012337">
    <property type="entry name" value="RNaseH-like_sf"/>
</dbReference>
<dbReference type="GO" id="GO:0003677">
    <property type="term" value="F:DNA binding"/>
    <property type="evidence" value="ECO:0007669"/>
    <property type="project" value="InterPro"/>
</dbReference>
<dbReference type="SUPFAM" id="SSF53098">
    <property type="entry name" value="Ribonuclease H-like"/>
    <property type="match status" value="1"/>
</dbReference>
<evidence type="ECO:0000256" key="8">
    <source>
        <dbReference type="ARBA" id="ARBA00022723"/>
    </source>
</evidence>
<comment type="subunit">
    <text evidence="18">DNA polymerase III contains a core (composed of alpha, epsilon and theta chains) that associates with a tau subunit. This core dimerizes to form the POLIII' complex. PolIII' associates with the gamma complex (composed of gamma, delta, delta', psi and chi chains) and with the beta chain to form the complete DNA polymerase III complex.</text>
</comment>
<keyword evidence="12 18" id="KW-0239">DNA-directed DNA polymerase</keyword>
<keyword evidence="5 18" id="KW-0548">Nucleotidyltransferase</keyword>
<keyword evidence="4 18" id="KW-0808">Transferase</keyword>
<feature type="binding site" evidence="16">
    <location>
        <position position="13"/>
    </location>
    <ligand>
        <name>substrate</name>
    </ligand>
</feature>
<dbReference type="PANTHER" id="PTHR30231">
    <property type="entry name" value="DNA POLYMERASE III SUBUNIT EPSILON"/>
    <property type="match status" value="1"/>
</dbReference>
<dbReference type="EMBL" id="AP012273">
    <property type="protein sequence ID" value="BAO43714.1"/>
    <property type="molecule type" value="Genomic_DNA"/>
</dbReference>
<dbReference type="Proteomes" id="UP000031631">
    <property type="component" value="Chromosome"/>
</dbReference>
<evidence type="ECO:0000256" key="12">
    <source>
        <dbReference type="ARBA" id="ARBA00022932"/>
    </source>
</evidence>
<dbReference type="EC" id="2.7.7.7" evidence="2 18"/>
<dbReference type="Gene3D" id="3.30.420.10">
    <property type="entry name" value="Ribonuclease H-like superfamily/Ribonuclease H"/>
    <property type="match status" value="1"/>
</dbReference>
<feature type="active site" description="Proton acceptor" evidence="15">
    <location>
        <position position="156"/>
    </location>
</feature>
<dbReference type="FunFam" id="3.30.420.10:FF:000012">
    <property type="entry name" value="DNA polymerase III subunit epsilon"/>
    <property type="match status" value="1"/>
</dbReference>
<keyword evidence="7 18" id="KW-0540">Nuclease</keyword>
<dbReference type="GO" id="GO:0045004">
    <property type="term" value="P:DNA replication proofreading"/>
    <property type="evidence" value="ECO:0007669"/>
    <property type="project" value="TreeGrafter"/>
</dbReference>
<gene>
    <name evidence="18" type="primary">dnaQ</name>
    <name evidence="20" type="ORF">TBH_C0777</name>
</gene>
<evidence type="ECO:0000256" key="6">
    <source>
        <dbReference type="ARBA" id="ARBA00022705"/>
    </source>
</evidence>
<dbReference type="AlphaFoldDB" id="A0A7U6GHE6"/>
<evidence type="ECO:0000256" key="7">
    <source>
        <dbReference type="ARBA" id="ARBA00022722"/>
    </source>
</evidence>
<evidence type="ECO:0000256" key="13">
    <source>
        <dbReference type="ARBA" id="ARBA00023211"/>
    </source>
</evidence>
<evidence type="ECO:0000256" key="11">
    <source>
        <dbReference type="ARBA" id="ARBA00022842"/>
    </source>
</evidence>
<evidence type="ECO:0000256" key="3">
    <source>
        <dbReference type="ARBA" id="ARBA00020352"/>
    </source>
</evidence>
<evidence type="ECO:0000256" key="18">
    <source>
        <dbReference type="RuleBase" id="RU364087"/>
    </source>
</evidence>
<feature type="binding site" evidence="17">
    <location>
        <position position="13"/>
    </location>
    <ligand>
        <name>a divalent metal cation</name>
        <dbReference type="ChEBI" id="CHEBI:60240"/>
        <label>1</label>
        <note>catalytic</note>
    </ligand>
</feature>
<dbReference type="InterPro" id="IPR006054">
    <property type="entry name" value="DnaQ"/>
</dbReference>
<dbReference type="InterPro" id="IPR006309">
    <property type="entry name" value="DnaQ_proteo"/>
</dbReference>
<evidence type="ECO:0000256" key="2">
    <source>
        <dbReference type="ARBA" id="ARBA00012417"/>
    </source>
</evidence>
<sequence>MNTLSRQIVLDTETTGLEPSRGHRIIEIGCVELVDRRLTGNDFHQYLQPDREIDAAAVEVHGITNEFLADKPRFEDVVQDFMDYVQGAELIIHNAPFDVGFIDAELERVGGWNRLDSYCRITDTLVMARNKHPGQRNSLDALCGRYDIDNSQRQKHGALLDAEILAEVYLAMTGGQSVLFQEEQGGDEGHGQGQAIRRLAADRGSLRVVRATDQEVLEHQRFLQEMGDSLWMKQT</sequence>
<keyword evidence="13 17" id="KW-0464">Manganese</keyword>
<comment type="catalytic activity">
    <reaction evidence="14 18">
        <text>DNA(n) + a 2'-deoxyribonucleoside 5'-triphosphate = DNA(n+1) + diphosphate</text>
        <dbReference type="Rhea" id="RHEA:22508"/>
        <dbReference type="Rhea" id="RHEA-COMP:17339"/>
        <dbReference type="Rhea" id="RHEA-COMP:17340"/>
        <dbReference type="ChEBI" id="CHEBI:33019"/>
        <dbReference type="ChEBI" id="CHEBI:61560"/>
        <dbReference type="ChEBI" id="CHEBI:173112"/>
        <dbReference type="EC" id="2.7.7.7"/>
    </reaction>
</comment>
<feature type="binding site" evidence="16">
    <location>
        <position position="161"/>
    </location>
    <ligand>
        <name>substrate</name>
    </ligand>
</feature>
<dbReference type="Pfam" id="PF00929">
    <property type="entry name" value="RNase_T"/>
    <property type="match status" value="1"/>
</dbReference>
<dbReference type="NCBIfam" id="NF004316">
    <property type="entry name" value="PRK05711.1"/>
    <property type="match status" value="1"/>
</dbReference>
<comment type="cofactor">
    <cofactor evidence="1 18">
        <name>Mn(2+)</name>
        <dbReference type="ChEBI" id="CHEBI:29035"/>
    </cofactor>
</comment>
<feature type="binding site" evidence="17">
    <location>
        <position position="161"/>
    </location>
    <ligand>
        <name>a divalent metal cation</name>
        <dbReference type="ChEBI" id="CHEBI:60240"/>
        <label>1</label>
        <note>catalytic</note>
    </ligand>
</feature>
<feature type="domain" description="Exonuclease" evidence="19">
    <location>
        <begin position="6"/>
        <end position="178"/>
    </location>
</feature>
<reference evidence="20 21" key="1">
    <citation type="journal article" date="2014" name="PLoS ONE">
        <title>Physiological and genomic features of a novel sulfur-oxidizing gammaproteobacterium belonging to a previously uncultivated symbiotic lineage isolated from a hydrothermal vent.</title>
        <authorList>
            <person name="Nunoura T."/>
            <person name="Takaki Y."/>
            <person name="Kazama H."/>
            <person name="Kakuta J."/>
            <person name="Shimamura S."/>
            <person name="Makita H."/>
            <person name="Hirai M."/>
            <person name="Miyazaki M."/>
            <person name="Takai K."/>
        </authorList>
    </citation>
    <scope>NUCLEOTIDE SEQUENCE [LARGE SCALE GENOMIC DNA]</scope>
    <source>
        <strain evidence="20 21">Hiromi1</strain>
    </source>
</reference>
<organism evidence="20 21">
    <name type="scientific">Thiolapillus brandeum</name>
    <dbReference type="NCBI Taxonomy" id="1076588"/>
    <lineage>
        <taxon>Bacteria</taxon>
        <taxon>Pseudomonadati</taxon>
        <taxon>Pseudomonadota</taxon>
        <taxon>Gammaproteobacteria</taxon>
        <taxon>Chromatiales</taxon>
        <taxon>Sedimenticolaceae</taxon>
        <taxon>Thiolapillus</taxon>
    </lineage>
</organism>
<dbReference type="GO" id="GO:0046872">
    <property type="term" value="F:metal ion binding"/>
    <property type="evidence" value="ECO:0007669"/>
    <property type="project" value="UniProtKB-KW"/>
</dbReference>
<evidence type="ECO:0000259" key="19">
    <source>
        <dbReference type="SMART" id="SM00479"/>
    </source>
</evidence>
<evidence type="ECO:0000256" key="14">
    <source>
        <dbReference type="ARBA" id="ARBA00049244"/>
    </source>
</evidence>